<gene>
    <name evidence="18" type="ORF">PFISCL1PPCAC_26161</name>
</gene>
<feature type="chain" id="PRO_5043094581" description="Metalloendopeptidase" evidence="14">
    <location>
        <begin position="22"/>
        <end position="510"/>
    </location>
</feature>
<evidence type="ECO:0000256" key="15">
    <source>
        <dbReference type="SAM" id="Coils"/>
    </source>
</evidence>
<comment type="cofactor">
    <cofactor evidence="13 14">
        <name>Zn(2+)</name>
        <dbReference type="ChEBI" id="CHEBI:29105"/>
    </cofactor>
    <text evidence="13 14">Binds 1 zinc ion per subunit.</text>
</comment>
<dbReference type="InterPro" id="IPR001506">
    <property type="entry name" value="Peptidase_M12A"/>
</dbReference>
<dbReference type="PANTHER" id="PTHR10127:SF793">
    <property type="entry name" value="ZINC METALLOPROTEINASE NAS-31"/>
    <property type="match status" value="1"/>
</dbReference>
<keyword evidence="10" id="KW-1015">Disulfide bond</keyword>
<evidence type="ECO:0000256" key="4">
    <source>
        <dbReference type="ARBA" id="ARBA00022670"/>
    </source>
</evidence>
<feature type="binding site" evidence="13">
    <location>
        <position position="251"/>
    </location>
    <ligand>
        <name>Zn(2+)</name>
        <dbReference type="ChEBI" id="CHEBI:29105"/>
        <note>catalytic</note>
    </ligand>
</feature>
<feature type="active site" evidence="13">
    <location>
        <position position="248"/>
    </location>
</feature>
<name>A0AAV5WRS0_9BILA</name>
<dbReference type="SUPFAM" id="SSF55486">
    <property type="entry name" value="Metalloproteases ('zincins'), catalytic domain"/>
    <property type="match status" value="1"/>
</dbReference>
<keyword evidence="11" id="KW-0325">Glycoprotein</keyword>
<comment type="caution">
    <text evidence="12">Lacks conserved residue(s) required for the propagation of feature annotation.</text>
</comment>
<keyword evidence="8 13" id="KW-0862">Zinc</keyword>
<dbReference type="InterPro" id="IPR017050">
    <property type="entry name" value="Metallopeptidase_nem"/>
</dbReference>
<dbReference type="InterPro" id="IPR034035">
    <property type="entry name" value="Astacin-like_dom"/>
</dbReference>
<evidence type="ECO:0000256" key="11">
    <source>
        <dbReference type="ARBA" id="ARBA00023180"/>
    </source>
</evidence>
<keyword evidence="6 14" id="KW-0732">Signal</keyword>
<evidence type="ECO:0000313" key="19">
    <source>
        <dbReference type="Proteomes" id="UP001432322"/>
    </source>
</evidence>
<feature type="domain" description="CUB" evidence="16">
    <location>
        <begin position="392"/>
        <end position="509"/>
    </location>
</feature>
<keyword evidence="9 13" id="KW-0482">Metalloprotease</keyword>
<keyword evidence="4 13" id="KW-0645">Protease</keyword>
<dbReference type="PROSITE" id="PS01186">
    <property type="entry name" value="EGF_2"/>
    <property type="match status" value="1"/>
</dbReference>
<dbReference type="AlphaFoldDB" id="A0AAV5WRS0"/>
<keyword evidence="7 13" id="KW-0378">Hydrolase</keyword>
<reference evidence="18" key="1">
    <citation type="submission" date="2023-10" db="EMBL/GenBank/DDBJ databases">
        <title>Genome assembly of Pristionchus species.</title>
        <authorList>
            <person name="Yoshida K."/>
            <person name="Sommer R.J."/>
        </authorList>
    </citation>
    <scope>NUCLEOTIDE SEQUENCE</scope>
    <source>
        <strain evidence="18">RS5133</strain>
    </source>
</reference>
<dbReference type="PIRSF" id="PIRSF036365">
    <property type="entry name" value="Astacin_nematoda"/>
    <property type="match status" value="1"/>
</dbReference>
<evidence type="ECO:0000256" key="6">
    <source>
        <dbReference type="ARBA" id="ARBA00022729"/>
    </source>
</evidence>
<dbReference type="SMART" id="SM00042">
    <property type="entry name" value="CUB"/>
    <property type="match status" value="1"/>
</dbReference>
<dbReference type="GO" id="GO:0004222">
    <property type="term" value="F:metalloendopeptidase activity"/>
    <property type="evidence" value="ECO:0007669"/>
    <property type="project" value="UniProtKB-UniRule"/>
</dbReference>
<evidence type="ECO:0000256" key="9">
    <source>
        <dbReference type="ARBA" id="ARBA00023049"/>
    </source>
</evidence>
<evidence type="ECO:0000256" key="13">
    <source>
        <dbReference type="PROSITE-ProRule" id="PRU01211"/>
    </source>
</evidence>
<feature type="signal peptide" evidence="14">
    <location>
        <begin position="1"/>
        <end position="21"/>
    </location>
</feature>
<evidence type="ECO:0000256" key="10">
    <source>
        <dbReference type="ARBA" id="ARBA00023157"/>
    </source>
</evidence>
<dbReference type="InterPro" id="IPR006026">
    <property type="entry name" value="Peptidase_Metallo"/>
</dbReference>
<dbReference type="InterPro" id="IPR000742">
    <property type="entry name" value="EGF"/>
</dbReference>
<dbReference type="GO" id="GO:0018996">
    <property type="term" value="P:molting cycle, collagen and cuticulin-based cuticle"/>
    <property type="evidence" value="ECO:0007669"/>
    <property type="project" value="InterPro"/>
</dbReference>
<evidence type="ECO:0000256" key="5">
    <source>
        <dbReference type="ARBA" id="ARBA00022723"/>
    </source>
</evidence>
<protein>
    <recommendedName>
        <fullName evidence="14">Metalloendopeptidase</fullName>
        <ecNumber evidence="14">3.4.24.-</ecNumber>
    </recommendedName>
</protein>
<feature type="domain" description="Peptidase M12A" evidence="17">
    <location>
        <begin position="157"/>
        <end position="350"/>
    </location>
</feature>
<dbReference type="GO" id="GO:0006508">
    <property type="term" value="P:proteolysis"/>
    <property type="evidence" value="ECO:0007669"/>
    <property type="project" value="UniProtKB-KW"/>
</dbReference>
<dbReference type="InterPro" id="IPR024079">
    <property type="entry name" value="MetalloPept_cat_dom_sf"/>
</dbReference>
<feature type="binding site" evidence="13">
    <location>
        <position position="247"/>
    </location>
    <ligand>
        <name>Zn(2+)</name>
        <dbReference type="ChEBI" id="CHEBI:29105"/>
        <note>catalytic</note>
    </ligand>
</feature>
<dbReference type="PROSITE" id="PS51864">
    <property type="entry name" value="ASTACIN"/>
    <property type="match status" value="1"/>
</dbReference>
<dbReference type="SMART" id="SM00235">
    <property type="entry name" value="ZnMc"/>
    <property type="match status" value="1"/>
</dbReference>
<dbReference type="PANTHER" id="PTHR10127">
    <property type="entry name" value="DISCOIDIN, CUB, EGF, LAMININ , AND ZINC METALLOPROTEASE DOMAIN CONTAINING"/>
    <property type="match status" value="1"/>
</dbReference>
<keyword evidence="2" id="KW-0964">Secreted</keyword>
<dbReference type="SUPFAM" id="SSF49854">
    <property type="entry name" value="Spermadhesin, CUB domain"/>
    <property type="match status" value="1"/>
</dbReference>
<sequence>RMRLALILVVLLSLAVQPTNSFDFSSISSFWETVKDKITTFIRGNGNSTITDEQADLLEILNNTHTGSDDFHKKLLEIRELVKDQLKDAENSIDKKALEKMLKKFGKKIRDHIRKTGDNLAEVNEKLHVAGQYYQGDMILTDKQMAQMTDENVNKRQAFVDGTVGRKWGIVYYSYASGIQQHTRTVSDLAIKFWRDNTCIDFAPSTTQPRRINVFEGQGCYSYVGSIGRLQELSLGQGCDSVGTAAHEFGHALGFFHAQSRHDRDDAITLIPANVQNGWLDQFNKETTRTNNNFGFPYDYASVMQYAGTSASSNGRPTMMAKIPQYQDTMGSDIVSFIDVSMMNTLYGCKEKCAGSPTRCQNGGFPHPRDCTKCLCPSGFGGNFCDERPTGCGASLVASRDVKQLVFQVGNRDYNIKDQFVFCNWLITAPNASDRIQVTITRYERNACTSGCVYGGIELKWRRDPTQSGSRYCCPNDINEVVTSETNILPVIGFNRYGQESFTLNYRIIN</sequence>
<keyword evidence="15" id="KW-0175">Coiled coil</keyword>
<evidence type="ECO:0000256" key="12">
    <source>
        <dbReference type="PROSITE-ProRule" id="PRU00059"/>
    </source>
</evidence>
<dbReference type="CDD" id="cd04280">
    <property type="entry name" value="ZnMc_astacin_like"/>
    <property type="match status" value="1"/>
</dbReference>
<dbReference type="GO" id="GO:0008270">
    <property type="term" value="F:zinc ion binding"/>
    <property type="evidence" value="ECO:0007669"/>
    <property type="project" value="UniProtKB-UniRule"/>
</dbReference>
<keyword evidence="5 13" id="KW-0479">Metal-binding</keyword>
<dbReference type="EMBL" id="BTSY01000006">
    <property type="protein sequence ID" value="GMT34864.1"/>
    <property type="molecule type" value="Genomic_DNA"/>
</dbReference>
<dbReference type="PRINTS" id="PR00480">
    <property type="entry name" value="ASTACIN"/>
</dbReference>
<evidence type="ECO:0000256" key="14">
    <source>
        <dbReference type="RuleBase" id="RU361183"/>
    </source>
</evidence>
<dbReference type="EC" id="3.4.24.-" evidence="14"/>
<keyword evidence="3" id="KW-0245">EGF-like domain</keyword>
<evidence type="ECO:0000256" key="2">
    <source>
        <dbReference type="ARBA" id="ARBA00022525"/>
    </source>
</evidence>
<feature type="non-terminal residue" evidence="18">
    <location>
        <position position="1"/>
    </location>
</feature>
<dbReference type="Proteomes" id="UP001432322">
    <property type="component" value="Unassembled WGS sequence"/>
</dbReference>
<organism evidence="18 19">
    <name type="scientific">Pristionchus fissidentatus</name>
    <dbReference type="NCBI Taxonomy" id="1538716"/>
    <lineage>
        <taxon>Eukaryota</taxon>
        <taxon>Metazoa</taxon>
        <taxon>Ecdysozoa</taxon>
        <taxon>Nematoda</taxon>
        <taxon>Chromadorea</taxon>
        <taxon>Rhabditida</taxon>
        <taxon>Rhabditina</taxon>
        <taxon>Diplogasteromorpha</taxon>
        <taxon>Diplogasteroidea</taxon>
        <taxon>Neodiplogasteridae</taxon>
        <taxon>Pristionchus</taxon>
    </lineage>
</organism>
<evidence type="ECO:0000256" key="7">
    <source>
        <dbReference type="ARBA" id="ARBA00022801"/>
    </source>
</evidence>
<dbReference type="Pfam" id="PF01400">
    <property type="entry name" value="Astacin"/>
    <property type="match status" value="1"/>
</dbReference>
<evidence type="ECO:0000313" key="18">
    <source>
        <dbReference type="EMBL" id="GMT34864.1"/>
    </source>
</evidence>
<evidence type="ECO:0000259" key="17">
    <source>
        <dbReference type="PROSITE" id="PS51864"/>
    </source>
</evidence>
<comment type="caution">
    <text evidence="18">The sequence shown here is derived from an EMBL/GenBank/DDBJ whole genome shotgun (WGS) entry which is preliminary data.</text>
</comment>
<feature type="binding site" evidence="13">
    <location>
        <position position="257"/>
    </location>
    <ligand>
        <name>Zn(2+)</name>
        <dbReference type="ChEBI" id="CHEBI:29105"/>
        <note>catalytic</note>
    </ligand>
</feature>
<dbReference type="InterPro" id="IPR035914">
    <property type="entry name" value="Sperma_CUB_dom_sf"/>
</dbReference>
<proteinExistence type="predicted"/>
<accession>A0AAV5WRS0</accession>
<feature type="coiled-coil region" evidence="15">
    <location>
        <begin position="72"/>
        <end position="99"/>
    </location>
</feature>
<evidence type="ECO:0000256" key="1">
    <source>
        <dbReference type="ARBA" id="ARBA00004613"/>
    </source>
</evidence>
<comment type="subcellular location">
    <subcellularLocation>
        <location evidence="1">Secreted</location>
    </subcellularLocation>
</comment>
<evidence type="ECO:0000256" key="8">
    <source>
        <dbReference type="ARBA" id="ARBA00022833"/>
    </source>
</evidence>
<dbReference type="InterPro" id="IPR000859">
    <property type="entry name" value="CUB_dom"/>
</dbReference>
<dbReference type="GO" id="GO:0005576">
    <property type="term" value="C:extracellular region"/>
    <property type="evidence" value="ECO:0007669"/>
    <property type="project" value="UniProtKB-SubCell"/>
</dbReference>
<dbReference type="Gene3D" id="3.40.390.10">
    <property type="entry name" value="Collagenase (Catalytic Domain)"/>
    <property type="match status" value="1"/>
</dbReference>
<keyword evidence="19" id="KW-1185">Reference proteome</keyword>
<dbReference type="PROSITE" id="PS01180">
    <property type="entry name" value="CUB"/>
    <property type="match status" value="1"/>
</dbReference>
<evidence type="ECO:0000256" key="3">
    <source>
        <dbReference type="ARBA" id="ARBA00022536"/>
    </source>
</evidence>
<evidence type="ECO:0000259" key="16">
    <source>
        <dbReference type="PROSITE" id="PS01180"/>
    </source>
</evidence>